<feature type="transmembrane region" description="Helical" evidence="6">
    <location>
        <begin position="7"/>
        <end position="25"/>
    </location>
</feature>
<dbReference type="InterPro" id="IPR005171">
    <property type="entry name" value="Cyt_c_oxidase_su4_prok"/>
</dbReference>
<sequence>MIKILEYIWIVLVTLTIFAYLLGYLKIITTALVAVLLFTTFIKGALVSDYFMGLKDVGVKYRLIPIIWLTVIMVLIAVAYYLPV</sequence>
<keyword evidence="3 6" id="KW-0812">Transmembrane</keyword>
<evidence type="ECO:0000256" key="5">
    <source>
        <dbReference type="ARBA" id="ARBA00023136"/>
    </source>
</evidence>
<protein>
    <submittedName>
        <fullName evidence="7">Uncharacterized protein</fullName>
    </submittedName>
</protein>
<evidence type="ECO:0000256" key="3">
    <source>
        <dbReference type="ARBA" id="ARBA00022692"/>
    </source>
</evidence>
<organism evidence="7">
    <name type="scientific">hydrothermal vent metagenome</name>
    <dbReference type="NCBI Taxonomy" id="652676"/>
    <lineage>
        <taxon>unclassified sequences</taxon>
        <taxon>metagenomes</taxon>
        <taxon>ecological metagenomes</taxon>
    </lineage>
</organism>
<keyword evidence="2" id="KW-1003">Cell membrane</keyword>
<reference evidence="7" key="1">
    <citation type="submission" date="2016-10" db="EMBL/GenBank/DDBJ databases">
        <authorList>
            <person name="de Groot N.N."/>
        </authorList>
    </citation>
    <scope>NUCLEOTIDE SEQUENCE</scope>
</reference>
<evidence type="ECO:0000256" key="2">
    <source>
        <dbReference type="ARBA" id="ARBA00022475"/>
    </source>
</evidence>
<evidence type="ECO:0000256" key="4">
    <source>
        <dbReference type="ARBA" id="ARBA00022989"/>
    </source>
</evidence>
<comment type="subcellular location">
    <subcellularLocation>
        <location evidence="1">Cell membrane</location>
        <topology evidence="1">Multi-pass membrane protein</topology>
    </subcellularLocation>
</comment>
<proteinExistence type="predicted"/>
<evidence type="ECO:0000256" key="6">
    <source>
        <dbReference type="SAM" id="Phobius"/>
    </source>
</evidence>
<keyword evidence="5 6" id="KW-0472">Membrane</keyword>
<feature type="transmembrane region" description="Helical" evidence="6">
    <location>
        <begin position="63"/>
        <end position="82"/>
    </location>
</feature>
<gene>
    <name evidence="7" type="ORF">MNB_SM-6-161</name>
</gene>
<keyword evidence="4 6" id="KW-1133">Transmembrane helix</keyword>
<dbReference type="EMBL" id="FPHK01000132">
    <property type="protein sequence ID" value="SFV69296.1"/>
    <property type="molecule type" value="Genomic_DNA"/>
</dbReference>
<dbReference type="GO" id="GO:0005886">
    <property type="term" value="C:plasma membrane"/>
    <property type="evidence" value="ECO:0007669"/>
    <property type="project" value="UniProtKB-SubCell"/>
</dbReference>
<evidence type="ECO:0000256" key="1">
    <source>
        <dbReference type="ARBA" id="ARBA00004651"/>
    </source>
</evidence>
<accession>A0A1W1CTY9</accession>
<evidence type="ECO:0000313" key="7">
    <source>
        <dbReference type="EMBL" id="SFV69296.1"/>
    </source>
</evidence>
<name>A0A1W1CTY9_9ZZZZ</name>
<dbReference type="AlphaFoldDB" id="A0A1W1CTY9"/>
<dbReference type="Pfam" id="PF03626">
    <property type="entry name" value="COX4_pro"/>
    <property type="match status" value="1"/>
</dbReference>